<name>A0A7W3J231_9ACTN</name>
<dbReference type="Pfam" id="PF17932">
    <property type="entry name" value="TetR_C_24"/>
    <property type="match status" value="1"/>
</dbReference>
<dbReference type="PROSITE" id="PS50977">
    <property type="entry name" value="HTH_TETR_2"/>
    <property type="match status" value="1"/>
</dbReference>
<dbReference type="SUPFAM" id="SSF48498">
    <property type="entry name" value="Tetracyclin repressor-like, C-terminal domain"/>
    <property type="match status" value="1"/>
</dbReference>
<sequence length="198" mass="21458">MSRTTDETRAGRTRARLQTAALSTFADRGFHGTSTRDIAAAAGLSPAAVYMHHSSKEELLFVISRAGHEDTLERVRTAAATSDSLSAQLAAVTRAFAGHHAEAPMSARVVNYQLDALSDEHLGEIRTLRRLIGTEIRDIVDRGVASGEFATRHPQVAAHAILSLGIDVGRWYNATGDWTPGDVGDYYSELALRMVEAR</sequence>
<evidence type="ECO:0000256" key="2">
    <source>
        <dbReference type="PROSITE-ProRule" id="PRU00335"/>
    </source>
</evidence>
<dbReference type="GO" id="GO:0000976">
    <property type="term" value="F:transcription cis-regulatory region binding"/>
    <property type="evidence" value="ECO:0007669"/>
    <property type="project" value="TreeGrafter"/>
</dbReference>
<dbReference type="InterPro" id="IPR001647">
    <property type="entry name" value="HTH_TetR"/>
</dbReference>
<keyword evidence="1 2" id="KW-0238">DNA-binding</keyword>
<feature type="domain" description="HTH tetR-type" evidence="3">
    <location>
        <begin position="11"/>
        <end position="71"/>
    </location>
</feature>
<protein>
    <submittedName>
        <fullName evidence="4">AcrR family transcriptional regulator</fullName>
    </submittedName>
</protein>
<reference evidence="4 5" key="1">
    <citation type="submission" date="2020-07" db="EMBL/GenBank/DDBJ databases">
        <title>Sequencing the genomes of 1000 actinobacteria strains.</title>
        <authorList>
            <person name="Klenk H.-P."/>
        </authorList>
    </citation>
    <scope>NUCLEOTIDE SEQUENCE [LARGE SCALE GENOMIC DNA]</scope>
    <source>
        <strain evidence="4 5">DSM 21349</strain>
    </source>
</reference>
<organism evidence="4 5">
    <name type="scientific">Nocardioides ginsengisegetis</name>
    <dbReference type="NCBI Taxonomy" id="661491"/>
    <lineage>
        <taxon>Bacteria</taxon>
        <taxon>Bacillati</taxon>
        <taxon>Actinomycetota</taxon>
        <taxon>Actinomycetes</taxon>
        <taxon>Propionibacteriales</taxon>
        <taxon>Nocardioidaceae</taxon>
        <taxon>Nocardioides</taxon>
    </lineage>
</organism>
<comment type="caution">
    <text evidence="4">The sequence shown here is derived from an EMBL/GenBank/DDBJ whole genome shotgun (WGS) entry which is preliminary data.</text>
</comment>
<dbReference type="Gene3D" id="1.10.357.10">
    <property type="entry name" value="Tetracycline Repressor, domain 2"/>
    <property type="match status" value="1"/>
</dbReference>
<dbReference type="PANTHER" id="PTHR30055">
    <property type="entry name" value="HTH-TYPE TRANSCRIPTIONAL REGULATOR RUTR"/>
    <property type="match status" value="1"/>
</dbReference>
<dbReference type="PANTHER" id="PTHR30055:SF200">
    <property type="entry name" value="HTH-TYPE TRANSCRIPTIONAL REPRESSOR BDCR"/>
    <property type="match status" value="1"/>
</dbReference>
<feature type="DNA-binding region" description="H-T-H motif" evidence="2">
    <location>
        <begin position="34"/>
        <end position="53"/>
    </location>
</feature>
<dbReference type="GO" id="GO:0003700">
    <property type="term" value="F:DNA-binding transcription factor activity"/>
    <property type="evidence" value="ECO:0007669"/>
    <property type="project" value="TreeGrafter"/>
</dbReference>
<evidence type="ECO:0000313" key="5">
    <source>
        <dbReference type="Proteomes" id="UP000580910"/>
    </source>
</evidence>
<dbReference type="InterPro" id="IPR041490">
    <property type="entry name" value="KstR2_TetR_C"/>
</dbReference>
<dbReference type="AlphaFoldDB" id="A0A7W3J231"/>
<dbReference type="Pfam" id="PF00440">
    <property type="entry name" value="TetR_N"/>
    <property type="match status" value="1"/>
</dbReference>
<dbReference type="SUPFAM" id="SSF46689">
    <property type="entry name" value="Homeodomain-like"/>
    <property type="match status" value="1"/>
</dbReference>
<accession>A0A7W3J231</accession>
<evidence type="ECO:0000313" key="4">
    <source>
        <dbReference type="EMBL" id="MBA8804861.1"/>
    </source>
</evidence>
<dbReference type="InterPro" id="IPR050109">
    <property type="entry name" value="HTH-type_TetR-like_transc_reg"/>
</dbReference>
<gene>
    <name evidence="4" type="ORF">FB382_003152</name>
</gene>
<dbReference type="PRINTS" id="PR00455">
    <property type="entry name" value="HTHTETR"/>
</dbReference>
<dbReference type="EMBL" id="JACGXA010000001">
    <property type="protein sequence ID" value="MBA8804861.1"/>
    <property type="molecule type" value="Genomic_DNA"/>
</dbReference>
<dbReference type="Proteomes" id="UP000580910">
    <property type="component" value="Unassembled WGS sequence"/>
</dbReference>
<proteinExistence type="predicted"/>
<dbReference type="InterPro" id="IPR009057">
    <property type="entry name" value="Homeodomain-like_sf"/>
</dbReference>
<dbReference type="InterPro" id="IPR036271">
    <property type="entry name" value="Tet_transcr_reg_TetR-rel_C_sf"/>
</dbReference>
<dbReference type="RefSeq" id="WP_182540699.1">
    <property type="nucleotide sequence ID" value="NZ_JACGXA010000001.1"/>
</dbReference>
<evidence type="ECO:0000259" key="3">
    <source>
        <dbReference type="PROSITE" id="PS50977"/>
    </source>
</evidence>
<keyword evidence="5" id="KW-1185">Reference proteome</keyword>
<evidence type="ECO:0000256" key="1">
    <source>
        <dbReference type="ARBA" id="ARBA00023125"/>
    </source>
</evidence>